<dbReference type="EMBL" id="SJSK01000003">
    <property type="protein sequence ID" value="TCC90617.1"/>
    <property type="molecule type" value="Genomic_DNA"/>
</dbReference>
<evidence type="ECO:0000313" key="3">
    <source>
        <dbReference type="Proteomes" id="UP000292884"/>
    </source>
</evidence>
<dbReference type="InterPro" id="IPR036291">
    <property type="entry name" value="NAD(P)-bd_dom_sf"/>
</dbReference>
<dbReference type="SMART" id="SM00829">
    <property type="entry name" value="PKS_ER"/>
    <property type="match status" value="1"/>
</dbReference>
<dbReference type="InterPro" id="IPR052585">
    <property type="entry name" value="Lipid_raft_assoc_Zn_ADH"/>
</dbReference>
<dbReference type="GO" id="GO:0016491">
    <property type="term" value="F:oxidoreductase activity"/>
    <property type="evidence" value="ECO:0007669"/>
    <property type="project" value="InterPro"/>
</dbReference>
<gene>
    <name evidence="2" type="ORF">EZ428_12490</name>
</gene>
<evidence type="ECO:0000259" key="1">
    <source>
        <dbReference type="SMART" id="SM00829"/>
    </source>
</evidence>
<organism evidence="2 3">
    <name type="scientific">Pedobacter frigiditerrae</name>
    <dbReference type="NCBI Taxonomy" id="2530452"/>
    <lineage>
        <taxon>Bacteria</taxon>
        <taxon>Pseudomonadati</taxon>
        <taxon>Bacteroidota</taxon>
        <taxon>Sphingobacteriia</taxon>
        <taxon>Sphingobacteriales</taxon>
        <taxon>Sphingobacteriaceae</taxon>
        <taxon>Pedobacter</taxon>
    </lineage>
</organism>
<dbReference type="InterPro" id="IPR020843">
    <property type="entry name" value="ER"/>
</dbReference>
<dbReference type="AlphaFoldDB" id="A0A4R0MV22"/>
<accession>A0A4R0MV22</accession>
<evidence type="ECO:0000313" key="2">
    <source>
        <dbReference type="EMBL" id="TCC90617.1"/>
    </source>
</evidence>
<dbReference type="Proteomes" id="UP000292884">
    <property type="component" value="Unassembled WGS sequence"/>
</dbReference>
<dbReference type="PANTHER" id="PTHR43482">
    <property type="entry name" value="PROTEIN AST1-RELATED"/>
    <property type="match status" value="1"/>
</dbReference>
<sequence length="320" mass="35666">MKAAIRNEYCTPDQLEIGRIALPRPGDDEILVKVKATTVNRTDCGVLTGKPWAIRLFTGLFKPVRPITGTDFAGIVVDKGNNVDQFQIGDHAYGFFDQGLSSHAEYLAVSTKKAVLRKPENVTFEQAAASLEGAHYAFYFLKDLKLNAGDRILINGGTGAIGNAALQLLKHINVRVTVTCETEFIEVLKSQGAERVIDYQKEDFTTINDQFDHIFDAVGKSSFGKCKPLLKSKGIYISSELGKNWQNPVLALLSPFMPGKKVKFPFPYSIKRSMKFIDELVVNEGFTPLIDRRYRLEDIEKAYEYVLSGQKKGNVVLAFD</sequence>
<dbReference type="OrthoDB" id="9787435at2"/>
<dbReference type="InterPro" id="IPR013154">
    <property type="entry name" value="ADH-like_N"/>
</dbReference>
<comment type="caution">
    <text evidence="2">The sequence shown here is derived from an EMBL/GenBank/DDBJ whole genome shotgun (WGS) entry which is preliminary data.</text>
</comment>
<dbReference type="Pfam" id="PF13602">
    <property type="entry name" value="ADH_zinc_N_2"/>
    <property type="match status" value="1"/>
</dbReference>
<feature type="domain" description="Enoyl reductase (ER)" evidence="1">
    <location>
        <begin position="10"/>
        <end position="317"/>
    </location>
</feature>
<dbReference type="SUPFAM" id="SSF50129">
    <property type="entry name" value="GroES-like"/>
    <property type="match status" value="1"/>
</dbReference>
<dbReference type="Gene3D" id="3.40.50.720">
    <property type="entry name" value="NAD(P)-binding Rossmann-like Domain"/>
    <property type="match status" value="1"/>
</dbReference>
<dbReference type="Gene3D" id="3.90.180.10">
    <property type="entry name" value="Medium-chain alcohol dehydrogenases, catalytic domain"/>
    <property type="match status" value="1"/>
</dbReference>
<dbReference type="PANTHER" id="PTHR43482:SF1">
    <property type="entry name" value="PROTEIN AST1-RELATED"/>
    <property type="match status" value="1"/>
</dbReference>
<reference evidence="2 3" key="1">
    <citation type="submission" date="2019-02" db="EMBL/GenBank/DDBJ databases">
        <title>Pedobacter sp. RP-1-13 sp. nov., isolated from Arctic soil.</title>
        <authorList>
            <person name="Dahal R.H."/>
        </authorList>
    </citation>
    <scope>NUCLEOTIDE SEQUENCE [LARGE SCALE GENOMIC DNA]</scope>
    <source>
        <strain evidence="2 3">RP-1-13</strain>
    </source>
</reference>
<dbReference type="SUPFAM" id="SSF51735">
    <property type="entry name" value="NAD(P)-binding Rossmann-fold domains"/>
    <property type="match status" value="1"/>
</dbReference>
<dbReference type="Pfam" id="PF08240">
    <property type="entry name" value="ADH_N"/>
    <property type="match status" value="1"/>
</dbReference>
<protein>
    <submittedName>
        <fullName evidence="2">NAD(P)-dependent alcohol dehydrogenase</fullName>
    </submittedName>
</protein>
<dbReference type="CDD" id="cd08267">
    <property type="entry name" value="MDR1"/>
    <property type="match status" value="1"/>
</dbReference>
<proteinExistence type="predicted"/>
<dbReference type="InterPro" id="IPR011032">
    <property type="entry name" value="GroES-like_sf"/>
</dbReference>
<keyword evidence="3" id="KW-1185">Reference proteome</keyword>
<name>A0A4R0MV22_9SPHI</name>